<evidence type="ECO:0000313" key="3">
    <source>
        <dbReference type="Proteomes" id="UP000266841"/>
    </source>
</evidence>
<evidence type="ECO:0000313" key="2">
    <source>
        <dbReference type="EMBL" id="EJK69280.1"/>
    </source>
</evidence>
<feature type="compositionally biased region" description="Basic and acidic residues" evidence="1">
    <location>
        <begin position="137"/>
        <end position="170"/>
    </location>
</feature>
<accession>K0SV34</accession>
<keyword evidence="3" id="KW-1185">Reference proteome</keyword>
<protein>
    <submittedName>
        <fullName evidence="2">Uncharacterized protein</fullName>
    </submittedName>
</protein>
<organism evidence="2 3">
    <name type="scientific">Thalassiosira oceanica</name>
    <name type="common">Marine diatom</name>
    <dbReference type="NCBI Taxonomy" id="159749"/>
    <lineage>
        <taxon>Eukaryota</taxon>
        <taxon>Sar</taxon>
        <taxon>Stramenopiles</taxon>
        <taxon>Ochrophyta</taxon>
        <taxon>Bacillariophyta</taxon>
        <taxon>Coscinodiscophyceae</taxon>
        <taxon>Thalassiosirophycidae</taxon>
        <taxon>Thalassiosirales</taxon>
        <taxon>Thalassiosiraceae</taxon>
        <taxon>Thalassiosira</taxon>
    </lineage>
</organism>
<gene>
    <name evidence="2" type="ORF">THAOC_09475</name>
</gene>
<evidence type="ECO:0000256" key="1">
    <source>
        <dbReference type="SAM" id="MobiDB-lite"/>
    </source>
</evidence>
<feature type="region of interest" description="Disordered" evidence="1">
    <location>
        <begin position="137"/>
        <end position="299"/>
    </location>
</feature>
<feature type="compositionally biased region" description="Basic and acidic residues" evidence="1">
    <location>
        <begin position="273"/>
        <end position="299"/>
    </location>
</feature>
<dbReference type="Proteomes" id="UP000266841">
    <property type="component" value="Unassembled WGS sequence"/>
</dbReference>
<name>K0SV34_THAOC</name>
<dbReference type="eggNOG" id="ENOG502TB6Q">
    <property type="taxonomic scope" value="Eukaryota"/>
</dbReference>
<feature type="compositionally biased region" description="Low complexity" evidence="1">
    <location>
        <begin position="56"/>
        <end position="79"/>
    </location>
</feature>
<reference evidence="2 3" key="1">
    <citation type="journal article" date="2012" name="Genome Biol.">
        <title>Genome and low-iron response of an oceanic diatom adapted to chronic iron limitation.</title>
        <authorList>
            <person name="Lommer M."/>
            <person name="Specht M."/>
            <person name="Roy A.S."/>
            <person name="Kraemer L."/>
            <person name="Andreson R."/>
            <person name="Gutowska M.A."/>
            <person name="Wolf J."/>
            <person name="Bergner S.V."/>
            <person name="Schilhabel M.B."/>
            <person name="Klostermeier U.C."/>
            <person name="Beiko R.G."/>
            <person name="Rosenstiel P."/>
            <person name="Hippler M."/>
            <person name="Laroche J."/>
        </authorList>
    </citation>
    <scope>NUCLEOTIDE SEQUENCE [LARGE SCALE GENOMIC DNA]</scope>
    <source>
        <strain evidence="2 3">CCMP1005</strain>
    </source>
</reference>
<proteinExistence type="predicted"/>
<dbReference type="OrthoDB" id="10648900at2759"/>
<comment type="caution">
    <text evidence="2">The sequence shown here is derived from an EMBL/GenBank/DDBJ whole genome shotgun (WGS) entry which is preliminary data.</text>
</comment>
<dbReference type="AlphaFoldDB" id="K0SV34"/>
<sequence>MPTYLGIVPGRVEDLTDFTRAGRLPKHSPSAAPARTELPTMSTPSGRSYPKRARQSAPAFPPTAASRRPRRSGAPPSRGRVARATEVTIEKLGVAAQKWTKVYRHPMAPTDEVYFGNSPYAAFTIPTWVKVADLSPEERAKYDEQEKKNEETRARWRKELAEKRANEKAGEAVGSGTDATDKSDDEVAESASGDQEAGASSGINESKGTCDDAANVEVDPDNDAGTKEIASEGGEGGEGANDIIGTAQEAVERGKLPQDAGPLSVEPSQQKNESSDKATVDAGLDCKAEKEEHMEVAVE</sequence>
<feature type="region of interest" description="Disordered" evidence="1">
    <location>
        <begin position="15"/>
        <end position="82"/>
    </location>
</feature>
<dbReference type="EMBL" id="AGNL01010284">
    <property type="protein sequence ID" value="EJK69280.1"/>
    <property type="molecule type" value="Genomic_DNA"/>
</dbReference>